<evidence type="ECO:0000313" key="3">
    <source>
        <dbReference type="Proteomes" id="UP001283361"/>
    </source>
</evidence>
<gene>
    <name evidence="2" type="ORF">RRG08_047656</name>
</gene>
<sequence length="129" mass="15484">MEWNDKEIYDDKPELSEGECEDDDDEEVNDDEEDDYDEDDDEKYGDDKQEDDDEYNKYDEKIKDEKNVSDVNDFIVKMQNKEYSCGKLPDFFGNHHKLPSSYVWPTDDYYSVHEVVFFMLCDNLQQPQT</sequence>
<feature type="compositionally biased region" description="Acidic residues" evidence="1">
    <location>
        <begin position="16"/>
        <end position="54"/>
    </location>
</feature>
<dbReference type="Proteomes" id="UP001283361">
    <property type="component" value="Unassembled WGS sequence"/>
</dbReference>
<proteinExistence type="predicted"/>
<evidence type="ECO:0000256" key="1">
    <source>
        <dbReference type="SAM" id="MobiDB-lite"/>
    </source>
</evidence>
<dbReference type="EMBL" id="JAWDGP010003180">
    <property type="protein sequence ID" value="KAK3776741.1"/>
    <property type="molecule type" value="Genomic_DNA"/>
</dbReference>
<evidence type="ECO:0000313" key="2">
    <source>
        <dbReference type="EMBL" id="KAK3776741.1"/>
    </source>
</evidence>
<keyword evidence="3" id="KW-1185">Reference proteome</keyword>
<accession>A0AAE0ZXH9</accession>
<organism evidence="2 3">
    <name type="scientific">Elysia crispata</name>
    <name type="common">lettuce slug</name>
    <dbReference type="NCBI Taxonomy" id="231223"/>
    <lineage>
        <taxon>Eukaryota</taxon>
        <taxon>Metazoa</taxon>
        <taxon>Spiralia</taxon>
        <taxon>Lophotrochozoa</taxon>
        <taxon>Mollusca</taxon>
        <taxon>Gastropoda</taxon>
        <taxon>Heterobranchia</taxon>
        <taxon>Euthyneura</taxon>
        <taxon>Panpulmonata</taxon>
        <taxon>Sacoglossa</taxon>
        <taxon>Placobranchoidea</taxon>
        <taxon>Plakobranchidae</taxon>
        <taxon>Elysia</taxon>
    </lineage>
</organism>
<protein>
    <submittedName>
        <fullName evidence="2">Uncharacterized protein</fullName>
    </submittedName>
</protein>
<dbReference type="AlphaFoldDB" id="A0AAE0ZXH9"/>
<name>A0AAE0ZXH9_9GAST</name>
<comment type="caution">
    <text evidence="2">The sequence shown here is derived from an EMBL/GenBank/DDBJ whole genome shotgun (WGS) entry which is preliminary data.</text>
</comment>
<reference evidence="2" key="1">
    <citation type="journal article" date="2023" name="G3 (Bethesda)">
        <title>A reference genome for the long-term kleptoplast-retaining sea slug Elysia crispata morphotype clarki.</title>
        <authorList>
            <person name="Eastman K.E."/>
            <person name="Pendleton A.L."/>
            <person name="Shaikh M.A."/>
            <person name="Suttiyut T."/>
            <person name="Ogas R."/>
            <person name="Tomko P."/>
            <person name="Gavelis G."/>
            <person name="Widhalm J.R."/>
            <person name="Wisecaver J.H."/>
        </authorList>
    </citation>
    <scope>NUCLEOTIDE SEQUENCE</scope>
    <source>
        <strain evidence="2">ECLA1</strain>
    </source>
</reference>
<feature type="region of interest" description="Disordered" evidence="1">
    <location>
        <begin position="1"/>
        <end position="60"/>
    </location>
</feature>
<feature type="compositionally biased region" description="Basic and acidic residues" evidence="1">
    <location>
        <begin position="1"/>
        <end position="15"/>
    </location>
</feature>